<sequence>MDSLKSDSNPLAKVPATVDVATVDPSVDMVLPTSGTPLLATISGGSFSASPKESDQPISTVTTSNAWSKLSPITQPSSAATVLMQTSKELIADLSRETQWPSLSAANCAPSRRRQPVARAINASRPSPHNSYSSSVTAKVTSPEFLEDGTPKLGHKAPRCLGLPLVPINAVSENSSAAYQSLKATKSAPLESQEKTDALSLILKVVFFLIMKEVASL</sequence>
<feature type="region of interest" description="Disordered" evidence="1">
    <location>
        <begin position="103"/>
        <end position="136"/>
    </location>
</feature>
<accession>A0ABQ7XCW8</accession>
<name>A0ABQ7XCW8_BRANA</name>
<evidence type="ECO:0000256" key="1">
    <source>
        <dbReference type="SAM" id="MobiDB-lite"/>
    </source>
</evidence>
<evidence type="ECO:0000313" key="3">
    <source>
        <dbReference type="Proteomes" id="UP000824890"/>
    </source>
</evidence>
<protein>
    <submittedName>
        <fullName evidence="2">Uncharacterized protein</fullName>
    </submittedName>
</protein>
<feature type="compositionally biased region" description="Low complexity" evidence="1">
    <location>
        <begin position="124"/>
        <end position="135"/>
    </location>
</feature>
<dbReference type="EMBL" id="JAGKQM010000689">
    <property type="protein sequence ID" value="KAH0853793.1"/>
    <property type="molecule type" value="Genomic_DNA"/>
</dbReference>
<comment type="caution">
    <text evidence="2">The sequence shown here is derived from an EMBL/GenBank/DDBJ whole genome shotgun (WGS) entry which is preliminary data.</text>
</comment>
<keyword evidence="3" id="KW-1185">Reference proteome</keyword>
<dbReference type="Proteomes" id="UP000824890">
    <property type="component" value="Unassembled WGS sequence"/>
</dbReference>
<reference evidence="2 3" key="1">
    <citation type="submission" date="2021-05" db="EMBL/GenBank/DDBJ databases">
        <title>Genome Assembly of Synthetic Allotetraploid Brassica napus Reveals Homoeologous Exchanges between Subgenomes.</title>
        <authorList>
            <person name="Davis J.T."/>
        </authorList>
    </citation>
    <scope>NUCLEOTIDE SEQUENCE [LARGE SCALE GENOMIC DNA]</scope>
    <source>
        <strain evidence="3">cv. Da-Ae</strain>
        <tissue evidence="2">Seedling</tissue>
    </source>
</reference>
<proteinExistence type="predicted"/>
<organism evidence="2 3">
    <name type="scientific">Brassica napus</name>
    <name type="common">Rape</name>
    <dbReference type="NCBI Taxonomy" id="3708"/>
    <lineage>
        <taxon>Eukaryota</taxon>
        <taxon>Viridiplantae</taxon>
        <taxon>Streptophyta</taxon>
        <taxon>Embryophyta</taxon>
        <taxon>Tracheophyta</taxon>
        <taxon>Spermatophyta</taxon>
        <taxon>Magnoliopsida</taxon>
        <taxon>eudicotyledons</taxon>
        <taxon>Gunneridae</taxon>
        <taxon>Pentapetalae</taxon>
        <taxon>rosids</taxon>
        <taxon>malvids</taxon>
        <taxon>Brassicales</taxon>
        <taxon>Brassicaceae</taxon>
        <taxon>Brassiceae</taxon>
        <taxon>Brassica</taxon>
    </lineage>
</organism>
<evidence type="ECO:0000313" key="2">
    <source>
        <dbReference type="EMBL" id="KAH0853793.1"/>
    </source>
</evidence>
<feature type="region of interest" description="Disordered" evidence="1">
    <location>
        <begin position="43"/>
        <end position="65"/>
    </location>
</feature>
<gene>
    <name evidence="2" type="ORF">HID58_092866</name>
</gene>